<dbReference type="InterPro" id="IPR026739">
    <property type="entry name" value="AP_beta"/>
</dbReference>
<dbReference type="PIRSF" id="PIRSF037096">
    <property type="entry name" value="AP3_complex_beta"/>
    <property type="match status" value="1"/>
</dbReference>
<dbReference type="InterPro" id="IPR026740">
    <property type="entry name" value="AP3_beta"/>
</dbReference>
<evidence type="ECO:0000313" key="9">
    <source>
        <dbReference type="Proteomes" id="UP000748531"/>
    </source>
</evidence>
<keyword evidence="9" id="KW-1185">Reference proteome</keyword>
<comment type="subcellular location">
    <subcellularLocation>
        <location evidence="1">Endomembrane system</location>
    </subcellularLocation>
</comment>
<dbReference type="OrthoDB" id="302453at2759"/>
<comment type="caution">
    <text evidence="8">The sequence shown here is derived from an EMBL/GenBank/DDBJ whole genome shotgun (WGS) entry which is preliminary data.</text>
</comment>
<evidence type="ECO:0000259" key="7">
    <source>
        <dbReference type="Pfam" id="PF01602"/>
    </source>
</evidence>
<sequence length="1300" mass="143060">MHLLGVRLAASHLEIYNPYQSDGFTVGQANPVLFREQIMDTGFQMASFANNFTDKISNQCTSDFELGTDLGSAVVFSSDFHKFDDLKNLLDCNKDALKLDAMRRIIGMVARGRDCSELFPAVVKNVVSKNAEARTFKSFLLLVCPFQGSKASDPNPLIRASALRVLSSIRIRMLIPIIMLAVQDASKDVSPYVRKVAAHATLKIYSLDPDEKEHLVEIIELLLADKTTLVIGSAVHAFEEICPERLDLIHPHYRKICSLLMDVDEWGQVVILHMLTRYARTQLLHPGRYAAESTAITGNTNLDGMPLLDHNLLADNSPTSAVDLLHTVTSELACTPTSADAASGYSMSDAIPLLQADCAMLLNTCRLLLQSRNSAVVLAVGHLIFALQSTVDYAMVVKAFVRCLNGGKEVQYTMLCNIASLAVEHHALFEPYQRTFYVFANDSLEVKLLKLDILTNLATETTSPTILREFQSCSLLSHEKIVAECVVILRKLLQLQSSDHREIIVLIAQLTDTMTVPSALASILWLLGEYSHRVPRIAPDVLRKMAKSFSNQEPVVKLQVLNLAAKLCIVNPRQTQLLTQYVFNLARYDPNYDIRDRSRLLRALVFPQSLIEIGAGDSDAKLSECYSPSAIGYLARHARKICLAAKPAPTLQSDSKERSTFKLGTLSHLLNKRLVGYRDLPEWPTFPPNPWSRVVASDGVSGTNTDTRSPTSSSLDVVSKQTVALTDNHMTSLCDFFSDSDNATGTDDEGTGESDEDLVIEDDDGQNVVNDGDGLLTSQSSSDVETHTSLSELKSTLVASTTKSNQKDVLSSTSVPSGDTSMPVATVHSQQQQWWLDDISTASETEDTEGEEDEDFDYDALLTVAQRPQQPQTHSVCSSHSAATSSLPLEKSVHTTVQTIDPTIGATSEADASDENSGTSSATLPVLHTDSAMSLDRNVVNSYPPSPSVTLDSALCSSSVNATPTPLPTVIEDGVTTCAVAGMDIAGELGSQAVQLSQTDLTLISSPDALQWIQQLNPTHSYFKLLYQFSRIELAHNPNLVVIRVRLVNQDDRTLIRDICLDLTGTALGRLLLDAKRIEPFCPVERLPPNSEHDCTFGLDFAGFTDPIEIRLVYRLGSSENQFWWSVSLTPPAGELIRPHDLDEDSFFHQRDELLKSGAFSRTTTNWDTLNRSSNNQLSLLVRTILSSVNVSYCFSKSHQELFNLLVYRTHSAPVNSVEPDQLISLYFAAETIADRHPCLIELSVKQEITNNSQLVESATRWTQPSHKIHAVVLCPCARFRSALIDSLSAVLCEPHPNLL</sequence>
<feature type="compositionally biased region" description="Polar residues" evidence="6">
    <location>
        <begin position="776"/>
        <end position="788"/>
    </location>
</feature>
<evidence type="ECO:0000256" key="6">
    <source>
        <dbReference type="SAM" id="MobiDB-lite"/>
    </source>
</evidence>
<organism evidence="8 9">
    <name type="scientific">Paragonimus heterotremus</name>
    <dbReference type="NCBI Taxonomy" id="100268"/>
    <lineage>
        <taxon>Eukaryota</taxon>
        <taxon>Metazoa</taxon>
        <taxon>Spiralia</taxon>
        <taxon>Lophotrochozoa</taxon>
        <taxon>Platyhelminthes</taxon>
        <taxon>Trematoda</taxon>
        <taxon>Digenea</taxon>
        <taxon>Plagiorchiida</taxon>
        <taxon>Troglotremata</taxon>
        <taxon>Troglotrematidae</taxon>
        <taxon>Paragonimus</taxon>
    </lineage>
</organism>
<dbReference type="GO" id="GO:0016192">
    <property type="term" value="P:vesicle-mediated transport"/>
    <property type="evidence" value="ECO:0007669"/>
    <property type="project" value="InterPro"/>
</dbReference>
<keyword evidence="5" id="KW-0472">Membrane</keyword>
<proteinExistence type="inferred from homology"/>
<keyword evidence="3" id="KW-0813">Transport</keyword>
<dbReference type="Pfam" id="PF01602">
    <property type="entry name" value="Adaptin_N"/>
    <property type="match status" value="2"/>
</dbReference>
<keyword evidence="4" id="KW-0653">Protein transport</keyword>
<evidence type="ECO:0000313" key="8">
    <source>
        <dbReference type="EMBL" id="KAF5403401.1"/>
    </source>
</evidence>
<evidence type="ECO:0000256" key="1">
    <source>
        <dbReference type="ARBA" id="ARBA00004308"/>
    </source>
</evidence>
<dbReference type="GO" id="GO:0006886">
    <property type="term" value="P:intracellular protein transport"/>
    <property type="evidence" value="ECO:0007669"/>
    <property type="project" value="InterPro"/>
</dbReference>
<accession>A0A8J4WJD9</accession>
<dbReference type="InterPro" id="IPR011989">
    <property type="entry name" value="ARM-like"/>
</dbReference>
<comment type="similarity">
    <text evidence="2">Belongs to the adaptor complexes large subunit family.</text>
</comment>
<dbReference type="GO" id="GO:0012505">
    <property type="term" value="C:endomembrane system"/>
    <property type="evidence" value="ECO:0007669"/>
    <property type="project" value="UniProtKB-SubCell"/>
</dbReference>
<feature type="region of interest" description="Disordered" evidence="6">
    <location>
        <begin position="737"/>
        <end position="788"/>
    </location>
</feature>
<dbReference type="SUPFAM" id="SSF48371">
    <property type="entry name" value="ARM repeat"/>
    <property type="match status" value="1"/>
</dbReference>
<feature type="compositionally biased region" description="Polar residues" evidence="6">
    <location>
        <begin position="800"/>
        <end position="820"/>
    </location>
</feature>
<feature type="region of interest" description="Disordered" evidence="6">
    <location>
        <begin position="800"/>
        <end position="829"/>
    </location>
</feature>
<dbReference type="GO" id="GO:0030123">
    <property type="term" value="C:AP-3 adaptor complex"/>
    <property type="evidence" value="ECO:0007669"/>
    <property type="project" value="InterPro"/>
</dbReference>
<evidence type="ECO:0000256" key="5">
    <source>
        <dbReference type="ARBA" id="ARBA00023136"/>
    </source>
</evidence>
<gene>
    <name evidence="8" type="ORF">PHET_02908</name>
</gene>
<dbReference type="Proteomes" id="UP000748531">
    <property type="component" value="Unassembled WGS sequence"/>
</dbReference>
<dbReference type="InterPro" id="IPR016024">
    <property type="entry name" value="ARM-type_fold"/>
</dbReference>
<feature type="domain" description="Clathrin/coatomer adaptor adaptin-like N-terminal" evidence="7">
    <location>
        <begin position="477"/>
        <end position="606"/>
    </location>
</feature>
<evidence type="ECO:0000256" key="2">
    <source>
        <dbReference type="ARBA" id="ARBA00006613"/>
    </source>
</evidence>
<feature type="region of interest" description="Disordered" evidence="6">
    <location>
        <begin position="697"/>
        <end position="718"/>
    </location>
</feature>
<dbReference type="InterPro" id="IPR002553">
    <property type="entry name" value="Clathrin/coatomer_adapt-like_N"/>
</dbReference>
<protein>
    <recommendedName>
        <fullName evidence="7">Clathrin/coatomer adaptor adaptin-like N-terminal domain-containing protein</fullName>
    </recommendedName>
</protein>
<dbReference type="Gene3D" id="1.25.10.10">
    <property type="entry name" value="Leucine-rich Repeat Variant"/>
    <property type="match status" value="1"/>
</dbReference>
<name>A0A8J4WJD9_9TREM</name>
<evidence type="ECO:0000256" key="3">
    <source>
        <dbReference type="ARBA" id="ARBA00022448"/>
    </source>
</evidence>
<reference evidence="8" key="1">
    <citation type="submission" date="2019-05" db="EMBL/GenBank/DDBJ databases">
        <title>Annotation for the trematode Paragonimus heterotremus.</title>
        <authorList>
            <person name="Choi Y.-J."/>
        </authorList>
    </citation>
    <scope>NUCLEOTIDE SEQUENCE</scope>
    <source>
        <strain evidence="8">LC</strain>
    </source>
</reference>
<feature type="compositionally biased region" description="Acidic residues" evidence="6">
    <location>
        <begin position="746"/>
        <end position="765"/>
    </location>
</feature>
<evidence type="ECO:0000256" key="4">
    <source>
        <dbReference type="ARBA" id="ARBA00022927"/>
    </source>
</evidence>
<feature type="compositionally biased region" description="Polar residues" evidence="6">
    <location>
        <begin position="700"/>
        <end position="718"/>
    </location>
</feature>
<dbReference type="PANTHER" id="PTHR11134">
    <property type="entry name" value="ADAPTOR COMPLEX SUBUNIT BETA FAMILY MEMBER"/>
    <property type="match status" value="1"/>
</dbReference>
<feature type="domain" description="Clathrin/coatomer adaptor adaptin-like N-terminal" evidence="7">
    <location>
        <begin position="84"/>
        <end position="471"/>
    </location>
</feature>
<dbReference type="EMBL" id="LUCH01001248">
    <property type="protein sequence ID" value="KAF5403401.1"/>
    <property type="molecule type" value="Genomic_DNA"/>
</dbReference>
<feature type="region of interest" description="Disordered" evidence="6">
    <location>
        <begin position="904"/>
        <end position="923"/>
    </location>
</feature>